<protein>
    <submittedName>
        <fullName evidence="1">Uncharacterized protein</fullName>
    </submittedName>
</protein>
<accession>A0A1B1TDE7</accession>
<dbReference type="AlphaFoldDB" id="A0A1B1TDE7"/>
<name>A0A1B1TDE7_9ARCH</name>
<organism evidence="1">
    <name type="scientific">uncultured Poseidoniia archaeon</name>
    <dbReference type="NCBI Taxonomy" id="1697135"/>
    <lineage>
        <taxon>Archaea</taxon>
        <taxon>Methanobacteriati</taxon>
        <taxon>Thermoplasmatota</taxon>
        <taxon>Candidatus Poseidoniia</taxon>
        <taxon>environmental samples</taxon>
    </lineage>
</organism>
<evidence type="ECO:0000313" key="1">
    <source>
        <dbReference type="EMBL" id="ANV80283.1"/>
    </source>
</evidence>
<dbReference type="EMBL" id="KP211882">
    <property type="protein sequence ID" value="ANV80283.1"/>
    <property type="molecule type" value="Genomic_DNA"/>
</dbReference>
<reference evidence="1" key="1">
    <citation type="submission" date="2014-11" db="EMBL/GenBank/DDBJ databases">
        <authorList>
            <person name="Zhu J."/>
            <person name="Qi W."/>
            <person name="Song R."/>
        </authorList>
    </citation>
    <scope>NUCLEOTIDE SEQUENCE</scope>
</reference>
<sequence>MNKAFLFVIMLVSVSFVGCIEDSSDELTQESEDETQEPVGVEDNAGMPVVEFIGITYPEIYLTAPIYDSDGYIKSYSISGLERESEYGSMDHEEENYNETYCAYGLLLAENSTIDAKYNCYPFYHSLFIDICYDIAPVNQTITVNVEDNDGNTASAEYVLNKEDFVVCGNGLMEVDDLPIATFFTSQDSTNVYHVEVIKVSRQAPLEDFSFFLKDGSGSTYVGGNGFGEVAMQFQEGEEMGIDMTYNGDDEGLKSRATNVSDDNGSQFPVHFSDNDRDGMLSAGDQFLVYGPDAGPAEDGWKLDIQFDVTGDIIGSAKLL</sequence>
<proteinExistence type="predicted"/>
<reference evidence="1" key="2">
    <citation type="journal article" date="2015" name="ISME J.">
        <title>A new class of marine Euryarchaeota group II from the Mediterranean deep chlorophyll maximum.</title>
        <authorList>
            <person name="Martin-Cuadrado A.B."/>
            <person name="Garcia-Heredia I."/>
            <person name="Molto A.G."/>
            <person name="Lopez-Ubeda R."/>
            <person name="Kimes N."/>
            <person name="Lopez-Garcia P."/>
            <person name="Moreira D."/>
            <person name="Rodriguez-Valera F."/>
        </authorList>
    </citation>
    <scope>NUCLEOTIDE SEQUENCE</scope>
</reference>
<dbReference type="PROSITE" id="PS51257">
    <property type="entry name" value="PROKAR_LIPOPROTEIN"/>
    <property type="match status" value="1"/>
</dbReference>